<evidence type="ECO:0000256" key="3">
    <source>
        <dbReference type="ARBA" id="ARBA00022801"/>
    </source>
</evidence>
<dbReference type="PANTHER" id="PTHR42693:SF53">
    <property type="entry name" value="ENDO-4-O-SULFATASE"/>
    <property type="match status" value="1"/>
</dbReference>
<keyword evidence="2" id="KW-0479">Metal-binding</keyword>
<dbReference type="InterPro" id="IPR024607">
    <property type="entry name" value="Sulfatase_CS"/>
</dbReference>
<keyword evidence="3" id="KW-0378">Hydrolase</keyword>
<sequence length="526" mass="57509">MKIKLGISLTLSVCLFFISSTIKIQAQEKPNVVYILVDDLGYGDLGCYGATKVKTPNIDKLANEGKMFTDAHSASAVCTPSRYALLTGQYPVRGNSGKGIWGPAAVPSELLIDTEQITIADVFKNSGYATAALGKWHLGFKKGKNDWQEPLSPGPNDLGFDYYYGVPLVNSAPPYVYVENTNVVGSDPKDPLVFVGRGKDKEVTPITPIPPEASQRTQNMFNGAVDAHKLYNDYTVGEVLAGKAVDWITEKTTNKKNDPFFLYFATTHIHHPFTPGTNFQGKSDAELYGDFIQELDWMVGQVMSTLEKQGVADNTLIIFTSDNGAMLNLGGRNAVKAGHKINGDLLGFKFGVWEGGHRIPFIAKWPGKIAPGTVSDQLICNVDMLATFMAVTGQNPNSLENLDSINVLPAFIDNPSEPIRNELLLAPHKSTHLSLRKGKWMYIPAKGSGGFGGSKPHHHAWGGAPAVNFVGGKNSDMENGKLKETAQVAQLYDLEKDKYQTTNVYNQFPEVVKEMEAVLDTYRPKK</sequence>
<evidence type="ECO:0000313" key="7">
    <source>
        <dbReference type="EMBL" id="ALJ05380.1"/>
    </source>
</evidence>
<dbReference type="KEGG" id="ahz:APS56_09720"/>
<dbReference type="InterPro" id="IPR017850">
    <property type="entry name" value="Alkaline_phosphatase_core_sf"/>
</dbReference>
<reference evidence="7 8" key="1">
    <citation type="submission" date="2015-10" db="EMBL/GenBank/DDBJ databases">
        <authorList>
            <person name="Gilbert D.G."/>
        </authorList>
    </citation>
    <scope>NUCLEOTIDE SEQUENCE [LARGE SCALE GENOMIC DNA]</scope>
    <source>
        <strain evidence="8">HZ-22</strain>
    </source>
</reference>
<evidence type="ECO:0000313" key="8">
    <source>
        <dbReference type="Proteomes" id="UP000057981"/>
    </source>
</evidence>
<dbReference type="GO" id="GO:0004065">
    <property type="term" value="F:arylsulfatase activity"/>
    <property type="evidence" value="ECO:0007669"/>
    <property type="project" value="TreeGrafter"/>
</dbReference>
<evidence type="ECO:0000256" key="1">
    <source>
        <dbReference type="ARBA" id="ARBA00008779"/>
    </source>
</evidence>
<dbReference type="CDD" id="cd16143">
    <property type="entry name" value="ARS_like"/>
    <property type="match status" value="1"/>
</dbReference>
<dbReference type="EMBL" id="CP012898">
    <property type="protein sequence ID" value="ALJ05380.1"/>
    <property type="molecule type" value="Genomic_DNA"/>
</dbReference>
<keyword evidence="5" id="KW-0732">Signal</keyword>
<comment type="similarity">
    <text evidence="1">Belongs to the sulfatase family.</text>
</comment>
<name>A0A0P0CRD4_9FLAO</name>
<dbReference type="AlphaFoldDB" id="A0A0P0CRD4"/>
<evidence type="ECO:0000259" key="6">
    <source>
        <dbReference type="Pfam" id="PF00884"/>
    </source>
</evidence>
<dbReference type="Gene3D" id="3.40.720.10">
    <property type="entry name" value="Alkaline Phosphatase, subunit A"/>
    <property type="match status" value="1"/>
</dbReference>
<evidence type="ECO:0000256" key="2">
    <source>
        <dbReference type="ARBA" id="ARBA00022723"/>
    </source>
</evidence>
<dbReference type="STRING" id="1736674.APS56_09720"/>
<feature type="signal peptide" evidence="5">
    <location>
        <begin position="1"/>
        <end position="26"/>
    </location>
</feature>
<dbReference type="InterPro" id="IPR050738">
    <property type="entry name" value="Sulfatase"/>
</dbReference>
<dbReference type="PATRIC" id="fig|1736674.3.peg.1988"/>
<gene>
    <name evidence="7" type="ORF">APS56_09720</name>
</gene>
<organism evidence="7 8">
    <name type="scientific">Pseudalgibacter alginicilyticus</name>
    <dbReference type="NCBI Taxonomy" id="1736674"/>
    <lineage>
        <taxon>Bacteria</taxon>
        <taxon>Pseudomonadati</taxon>
        <taxon>Bacteroidota</taxon>
        <taxon>Flavobacteriia</taxon>
        <taxon>Flavobacteriales</taxon>
        <taxon>Flavobacteriaceae</taxon>
        <taxon>Pseudalgibacter</taxon>
    </lineage>
</organism>
<dbReference type="GO" id="GO:0046872">
    <property type="term" value="F:metal ion binding"/>
    <property type="evidence" value="ECO:0007669"/>
    <property type="project" value="UniProtKB-KW"/>
</dbReference>
<evidence type="ECO:0000256" key="5">
    <source>
        <dbReference type="SAM" id="SignalP"/>
    </source>
</evidence>
<dbReference type="PANTHER" id="PTHR42693">
    <property type="entry name" value="ARYLSULFATASE FAMILY MEMBER"/>
    <property type="match status" value="1"/>
</dbReference>
<dbReference type="Gene3D" id="3.30.1120.10">
    <property type="match status" value="1"/>
</dbReference>
<feature type="chain" id="PRO_5006042790" evidence="5">
    <location>
        <begin position="27"/>
        <end position="526"/>
    </location>
</feature>
<protein>
    <submittedName>
        <fullName evidence="7">Arylsulfatase</fullName>
    </submittedName>
</protein>
<dbReference type="SUPFAM" id="SSF53649">
    <property type="entry name" value="Alkaline phosphatase-like"/>
    <property type="match status" value="1"/>
</dbReference>
<dbReference type="OrthoDB" id="9765065at2"/>
<evidence type="ECO:0000256" key="4">
    <source>
        <dbReference type="ARBA" id="ARBA00022837"/>
    </source>
</evidence>
<dbReference type="PROSITE" id="PS00523">
    <property type="entry name" value="SULFATASE_1"/>
    <property type="match status" value="1"/>
</dbReference>
<feature type="domain" description="Sulfatase N-terminal" evidence="6">
    <location>
        <begin position="30"/>
        <end position="393"/>
    </location>
</feature>
<dbReference type="Pfam" id="PF00884">
    <property type="entry name" value="Sulfatase"/>
    <property type="match status" value="1"/>
</dbReference>
<keyword evidence="8" id="KW-1185">Reference proteome</keyword>
<keyword evidence="4" id="KW-0106">Calcium</keyword>
<proteinExistence type="inferred from homology"/>
<accession>A0A0P0CRD4</accession>
<dbReference type="Proteomes" id="UP000057981">
    <property type="component" value="Chromosome"/>
</dbReference>
<dbReference type="InterPro" id="IPR000917">
    <property type="entry name" value="Sulfatase_N"/>
</dbReference>
<dbReference type="RefSeq" id="WP_054727591.1">
    <property type="nucleotide sequence ID" value="NZ_CP012898.1"/>
</dbReference>